<dbReference type="EMBL" id="VBOT01000170">
    <property type="protein sequence ID" value="TMQ47690.1"/>
    <property type="molecule type" value="Genomic_DNA"/>
</dbReference>
<gene>
    <name evidence="2" type="ORF">E6K73_13310</name>
</gene>
<name>A0A538S8J3_UNCEI</name>
<proteinExistence type="predicted"/>
<organism evidence="2 3">
    <name type="scientific">Eiseniibacteriota bacterium</name>
    <dbReference type="NCBI Taxonomy" id="2212470"/>
    <lineage>
        <taxon>Bacteria</taxon>
        <taxon>Candidatus Eiseniibacteriota</taxon>
    </lineage>
</organism>
<feature type="transmembrane region" description="Helical" evidence="1">
    <location>
        <begin position="131"/>
        <end position="152"/>
    </location>
</feature>
<protein>
    <submittedName>
        <fullName evidence="2">Uncharacterized protein</fullName>
    </submittedName>
</protein>
<comment type="caution">
    <text evidence="2">The sequence shown here is derived from an EMBL/GenBank/DDBJ whole genome shotgun (WGS) entry which is preliminary data.</text>
</comment>
<dbReference type="Proteomes" id="UP000320184">
    <property type="component" value="Unassembled WGS sequence"/>
</dbReference>
<accession>A0A538S8J3</accession>
<keyword evidence="1" id="KW-0472">Membrane</keyword>
<dbReference type="AlphaFoldDB" id="A0A538S8J3"/>
<reference evidence="2 3" key="1">
    <citation type="journal article" date="2019" name="Nat. Microbiol.">
        <title>Mediterranean grassland soil C-N compound turnover is dependent on rainfall and depth, and is mediated by genomically divergent microorganisms.</title>
        <authorList>
            <person name="Diamond S."/>
            <person name="Andeer P.F."/>
            <person name="Li Z."/>
            <person name="Crits-Christoph A."/>
            <person name="Burstein D."/>
            <person name="Anantharaman K."/>
            <person name="Lane K.R."/>
            <person name="Thomas B.C."/>
            <person name="Pan C."/>
            <person name="Northen T.R."/>
            <person name="Banfield J.F."/>
        </authorList>
    </citation>
    <scope>NUCLEOTIDE SEQUENCE [LARGE SCALE GENOMIC DNA]</scope>
    <source>
        <strain evidence="2">WS_3</strain>
    </source>
</reference>
<dbReference type="PROSITE" id="PS51257">
    <property type="entry name" value="PROKAR_LIPOPROTEIN"/>
    <property type="match status" value="1"/>
</dbReference>
<keyword evidence="1" id="KW-0812">Transmembrane</keyword>
<feature type="transmembrane region" description="Helical" evidence="1">
    <location>
        <begin position="98"/>
        <end position="119"/>
    </location>
</feature>
<evidence type="ECO:0000313" key="3">
    <source>
        <dbReference type="Proteomes" id="UP000320184"/>
    </source>
</evidence>
<sequence length="154" mass="15130">MHSGLGRRLPVSWVVAAWVMGALAGWGCSAAACEPGIEALPIVFNLAAAETASAVKPATPDTSSAATPAVAETSTVARPAPAPAVIPAAKVKPKRATALGAGVGAAIGLAAGVFMVQGLNPGDSVLGFNLYAGPVATTLIGAIAGGIVGWFFRR</sequence>
<evidence type="ECO:0000256" key="1">
    <source>
        <dbReference type="SAM" id="Phobius"/>
    </source>
</evidence>
<evidence type="ECO:0000313" key="2">
    <source>
        <dbReference type="EMBL" id="TMQ47690.1"/>
    </source>
</evidence>
<keyword evidence="1" id="KW-1133">Transmembrane helix</keyword>